<name>C7Z142_FUSV7</name>
<dbReference type="EMBL" id="GG698905">
    <property type="protein sequence ID" value="EEU42299.1"/>
    <property type="molecule type" value="Genomic_DNA"/>
</dbReference>
<feature type="region of interest" description="Disordered" evidence="1">
    <location>
        <begin position="176"/>
        <end position="228"/>
    </location>
</feature>
<keyword evidence="3" id="KW-1185">Reference proteome</keyword>
<dbReference type="OrthoDB" id="5083074at2759"/>
<dbReference type="HOGENOM" id="CLU_1215071_0_0_1"/>
<sequence length="228" mass="26169">MAPAKKHMSFDWYESTTNEYIQPVEVAEKPVVKAEEEKEEKVTIYITGKPTNKRFCRSWAITLYDGSTKEFRSYEVRKPFRHTPCTLKSSTGHPGETDVQYITIGKVSCERAQELLDLCETVPIKESNNATYSNRQYINDMARFLVAGDFVSKSQRRKALGHFTNFINAERQQIEAEHQKDEREVRTQERKAKTQGQKSESGRQSQKKATKAVSQGNGFPAWFLDTGN</sequence>
<reference evidence="2 3" key="1">
    <citation type="journal article" date="2009" name="PLoS Genet.">
        <title>The genome of Nectria haematococca: contribution of supernumerary chromosomes to gene expansion.</title>
        <authorList>
            <person name="Coleman J.J."/>
            <person name="Rounsley S.D."/>
            <person name="Rodriguez-Carres M."/>
            <person name="Kuo A."/>
            <person name="Wasmann C.C."/>
            <person name="Grimwood J."/>
            <person name="Schmutz J."/>
            <person name="Taga M."/>
            <person name="White G.J."/>
            <person name="Zhou S."/>
            <person name="Schwartz D.C."/>
            <person name="Freitag M."/>
            <person name="Ma L.J."/>
            <person name="Danchin E.G."/>
            <person name="Henrissat B."/>
            <person name="Coutinho P.M."/>
            <person name="Nelson D.R."/>
            <person name="Straney D."/>
            <person name="Napoli C.A."/>
            <person name="Barker B.M."/>
            <person name="Gribskov M."/>
            <person name="Rep M."/>
            <person name="Kroken S."/>
            <person name="Molnar I."/>
            <person name="Rensing C."/>
            <person name="Kennell J.C."/>
            <person name="Zamora J."/>
            <person name="Farman M.L."/>
            <person name="Selker E.U."/>
            <person name="Salamov A."/>
            <person name="Shapiro H."/>
            <person name="Pangilinan J."/>
            <person name="Lindquist E."/>
            <person name="Lamers C."/>
            <person name="Grigoriev I.V."/>
            <person name="Geiser D.M."/>
            <person name="Covert S.F."/>
            <person name="Temporini E."/>
            <person name="Vanetten H.D."/>
        </authorList>
    </citation>
    <scope>NUCLEOTIDE SEQUENCE [LARGE SCALE GENOMIC DNA]</scope>
    <source>
        <strain evidence="3">ATCC MYA-4622 / CBS 123669 / FGSC 9596 / NRRL 45880 / 77-13-4</strain>
    </source>
</reference>
<protein>
    <submittedName>
        <fullName evidence="2">Uncharacterized protein</fullName>
    </submittedName>
</protein>
<evidence type="ECO:0000313" key="3">
    <source>
        <dbReference type="Proteomes" id="UP000005206"/>
    </source>
</evidence>
<evidence type="ECO:0000256" key="1">
    <source>
        <dbReference type="SAM" id="MobiDB-lite"/>
    </source>
</evidence>
<proteinExistence type="predicted"/>
<dbReference type="KEGG" id="nhe:NECHADRAFT_80107"/>
<dbReference type="RefSeq" id="XP_003048012.1">
    <property type="nucleotide sequence ID" value="XM_003047966.1"/>
</dbReference>
<accession>C7Z142</accession>
<dbReference type="VEuPathDB" id="FungiDB:NECHADRAFT_80107"/>
<dbReference type="InParanoid" id="C7Z142"/>
<feature type="compositionally biased region" description="Basic and acidic residues" evidence="1">
    <location>
        <begin position="176"/>
        <end position="192"/>
    </location>
</feature>
<dbReference type="GeneID" id="9667389"/>
<feature type="compositionally biased region" description="Polar residues" evidence="1">
    <location>
        <begin position="194"/>
        <end position="204"/>
    </location>
</feature>
<gene>
    <name evidence="2" type="ORF">NECHADRAFT_80107</name>
</gene>
<dbReference type="Proteomes" id="UP000005206">
    <property type="component" value="Chromosome 5"/>
</dbReference>
<evidence type="ECO:0000313" key="2">
    <source>
        <dbReference type="EMBL" id="EEU42299.1"/>
    </source>
</evidence>
<organism evidence="2 3">
    <name type="scientific">Fusarium vanettenii (strain ATCC MYA-4622 / CBS 123669 / FGSC 9596 / NRRL 45880 / 77-13-4)</name>
    <name type="common">Fusarium solani subsp. pisi</name>
    <dbReference type="NCBI Taxonomy" id="660122"/>
    <lineage>
        <taxon>Eukaryota</taxon>
        <taxon>Fungi</taxon>
        <taxon>Dikarya</taxon>
        <taxon>Ascomycota</taxon>
        <taxon>Pezizomycotina</taxon>
        <taxon>Sordariomycetes</taxon>
        <taxon>Hypocreomycetidae</taxon>
        <taxon>Hypocreales</taxon>
        <taxon>Nectriaceae</taxon>
        <taxon>Fusarium</taxon>
        <taxon>Fusarium solani species complex</taxon>
        <taxon>Fusarium vanettenii</taxon>
    </lineage>
</organism>
<dbReference type="AlphaFoldDB" id="C7Z142"/>